<dbReference type="AlphaFoldDB" id="A0A8C6PAN0"/>
<name>A0A8C6PAN0_NOTFU</name>
<proteinExistence type="predicted"/>
<dbReference type="Ensembl" id="ENSNFUT00015042713.1">
    <property type="protein sequence ID" value="ENSNFUP00015040917.1"/>
    <property type="gene ID" value="ENSNFUG00015019636.1"/>
</dbReference>
<evidence type="ECO:0000313" key="3">
    <source>
        <dbReference type="Ensembl" id="ENSNFUP00015040917.1"/>
    </source>
</evidence>
<reference evidence="3" key="2">
    <citation type="submission" date="2025-08" db="UniProtKB">
        <authorList>
            <consortium name="Ensembl"/>
        </authorList>
    </citation>
    <scope>IDENTIFICATION</scope>
</reference>
<dbReference type="InterPro" id="IPR007110">
    <property type="entry name" value="Ig-like_dom"/>
</dbReference>
<dbReference type="PROSITE" id="PS50835">
    <property type="entry name" value="IG_LIKE"/>
    <property type="match status" value="1"/>
</dbReference>
<evidence type="ECO:0000313" key="4">
    <source>
        <dbReference type="Proteomes" id="UP000694548"/>
    </source>
</evidence>
<dbReference type="Proteomes" id="UP000694548">
    <property type="component" value="Chromosome sgr09"/>
</dbReference>
<keyword evidence="1" id="KW-0732">Signal</keyword>
<evidence type="ECO:0000256" key="1">
    <source>
        <dbReference type="SAM" id="SignalP"/>
    </source>
</evidence>
<feature type="chain" id="PRO_5034481724" description="Ig-like domain-containing protein" evidence="1">
    <location>
        <begin position="22"/>
        <end position="136"/>
    </location>
</feature>
<evidence type="ECO:0000259" key="2">
    <source>
        <dbReference type="PROSITE" id="PS50835"/>
    </source>
</evidence>
<dbReference type="GeneTree" id="ENSGT01130000279889"/>
<dbReference type="SUPFAM" id="SSF48726">
    <property type="entry name" value="Immunoglobulin"/>
    <property type="match status" value="1"/>
</dbReference>
<organism evidence="3 4">
    <name type="scientific">Nothobranchius furzeri</name>
    <name type="common">Turquoise killifish</name>
    <dbReference type="NCBI Taxonomy" id="105023"/>
    <lineage>
        <taxon>Eukaryota</taxon>
        <taxon>Metazoa</taxon>
        <taxon>Chordata</taxon>
        <taxon>Craniata</taxon>
        <taxon>Vertebrata</taxon>
        <taxon>Euteleostomi</taxon>
        <taxon>Actinopterygii</taxon>
        <taxon>Neopterygii</taxon>
        <taxon>Teleostei</taxon>
        <taxon>Neoteleostei</taxon>
        <taxon>Acanthomorphata</taxon>
        <taxon>Ovalentaria</taxon>
        <taxon>Atherinomorphae</taxon>
        <taxon>Cyprinodontiformes</taxon>
        <taxon>Nothobranchiidae</taxon>
        <taxon>Nothobranchius</taxon>
    </lineage>
</organism>
<dbReference type="Pfam" id="PF07654">
    <property type="entry name" value="C1-set"/>
    <property type="match status" value="1"/>
</dbReference>
<keyword evidence="4" id="KW-1185">Reference proteome</keyword>
<feature type="domain" description="Ig-like" evidence="2">
    <location>
        <begin position="40"/>
        <end position="136"/>
    </location>
</feature>
<accession>A0A8C6PAN0</accession>
<protein>
    <recommendedName>
        <fullName evidence="2">Ig-like domain-containing protein</fullName>
    </recommendedName>
</protein>
<reference evidence="3" key="1">
    <citation type="submission" date="2014-08" db="EMBL/GenBank/DDBJ databases">
        <authorList>
            <person name="Senf B."/>
            <person name="Petzold A."/>
            <person name="Downie B.R."/>
            <person name="Koch P."/>
            <person name="Platzer M."/>
        </authorList>
    </citation>
    <scope>NUCLEOTIDE SEQUENCE [LARGE SCALE GENOMIC DNA]</scope>
    <source>
        <strain evidence="3">GRZ</strain>
    </source>
</reference>
<feature type="signal peptide" evidence="1">
    <location>
        <begin position="1"/>
        <end position="21"/>
    </location>
</feature>
<dbReference type="Gene3D" id="2.60.40.10">
    <property type="entry name" value="Immunoglobulins"/>
    <property type="match status" value="1"/>
</dbReference>
<sequence>MNKLKVFFFFFFFLLQGKSSCKKVAGLKSLLQPFCASVKPKVSVYPAALGAHPKRKTFLVCLASGMFPPHVRFFWKRQKVNGPLEDLPADEEQLELTKTGRTTSIRTVDPDPLLLYNYSCQVKHEHIGVEATTIGD</sequence>
<dbReference type="InterPro" id="IPR036179">
    <property type="entry name" value="Ig-like_dom_sf"/>
</dbReference>
<dbReference type="InterPro" id="IPR003597">
    <property type="entry name" value="Ig_C1-set"/>
</dbReference>
<dbReference type="InterPro" id="IPR013783">
    <property type="entry name" value="Ig-like_fold"/>
</dbReference>
<reference evidence="3" key="3">
    <citation type="submission" date="2025-09" db="UniProtKB">
        <authorList>
            <consortium name="Ensembl"/>
        </authorList>
    </citation>
    <scope>IDENTIFICATION</scope>
</reference>